<dbReference type="SMART" id="SM00173">
    <property type="entry name" value="RAS"/>
    <property type="match status" value="1"/>
</dbReference>
<feature type="non-terminal residue" evidence="3">
    <location>
        <position position="1"/>
    </location>
</feature>
<dbReference type="PRINTS" id="PR00449">
    <property type="entry name" value="RASTRNSFRMNG"/>
</dbReference>
<dbReference type="Pfam" id="PF00071">
    <property type="entry name" value="Ras"/>
    <property type="match status" value="1"/>
</dbReference>
<reference evidence="3" key="1">
    <citation type="journal article" date="2014" name="Front. Microbiol.">
        <title>High frequency of phylogenetically diverse reductive dehalogenase-homologous genes in deep subseafloor sedimentary metagenomes.</title>
        <authorList>
            <person name="Kawai M."/>
            <person name="Futagami T."/>
            <person name="Toyoda A."/>
            <person name="Takaki Y."/>
            <person name="Nishi S."/>
            <person name="Hori S."/>
            <person name="Arai W."/>
            <person name="Tsubouchi T."/>
            <person name="Morono Y."/>
            <person name="Uchiyama I."/>
            <person name="Ito T."/>
            <person name="Fujiyama A."/>
            <person name="Inagaki F."/>
            <person name="Takami H."/>
        </authorList>
    </citation>
    <scope>NUCLEOTIDE SEQUENCE</scope>
    <source>
        <strain evidence="3">Expedition CK06-06</strain>
    </source>
</reference>
<dbReference type="SMART" id="SM00175">
    <property type="entry name" value="RAB"/>
    <property type="match status" value="1"/>
</dbReference>
<keyword evidence="1" id="KW-0547">Nucleotide-binding</keyword>
<sequence length="109" mass="12181">YIYGAMGGILLYDITDYSSFSHISDWLSVIKGTNQRFPIILLGSKYDLDAFREISWSEGVETAESFGLDGVVECSSKTGENVKETFAGLTKIMVDRMILNKTKIQSIRV</sequence>
<comment type="caution">
    <text evidence="3">The sequence shown here is derived from an EMBL/GenBank/DDBJ whole genome shotgun (WGS) entry which is preliminary data.</text>
</comment>
<evidence type="ECO:0000256" key="2">
    <source>
        <dbReference type="ARBA" id="ARBA00023134"/>
    </source>
</evidence>
<protein>
    <recommendedName>
        <fullName evidence="4">GTP-binding protein</fullName>
    </recommendedName>
</protein>
<dbReference type="SUPFAM" id="SSF52540">
    <property type="entry name" value="P-loop containing nucleoside triphosphate hydrolases"/>
    <property type="match status" value="1"/>
</dbReference>
<evidence type="ECO:0000256" key="1">
    <source>
        <dbReference type="ARBA" id="ARBA00022741"/>
    </source>
</evidence>
<dbReference type="EMBL" id="BARU01043784">
    <property type="protein sequence ID" value="GAH85074.1"/>
    <property type="molecule type" value="Genomic_DNA"/>
</dbReference>
<dbReference type="InterPro" id="IPR050227">
    <property type="entry name" value="Rab"/>
</dbReference>
<proteinExistence type="predicted"/>
<dbReference type="Gene3D" id="3.40.50.300">
    <property type="entry name" value="P-loop containing nucleotide triphosphate hydrolases"/>
    <property type="match status" value="1"/>
</dbReference>
<dbReference type="AlphaFoldDB" id="X1K487"/>
<evidence type="ECO:0000313" key="3">
    <source>
        <dbReference type="EMBL" id="GAH85074.1"/>
    </source>
</evidence>
<name>X1K487_9ZZZZ</name>
<dbReference type="GO" id="GO:0003924">
    <property type="term" value="F:GTPase activity"/>
    <property type="evidence" value="ECO:0007669"/>
    <property type="project" value="InterPro"/>
</dbReference>
<dbReference type="GO" id="GO:0005525">
    <property type="term" value="F:GTP binding"/>
    <property type="evidence" value="ECO:0007669"/>
    <property type="project" value="UniProtKB-KW"/>
</dbReference>
<accession>X1K487</accession>
<dbReference type="PROSITE" id="PS51419">
    <property type="entry name" value="RAB"/>
    <property type="match status" value="1"/>
</dbReference>
<dbReference type="PANTHER" id="PTHR47977">
    <property type="entry name" value="RAS-RELATED PROTEIN RAB"/>
    <property type="match status" value="1"/>
</dbReference>
<dbReference type="InterPro" id="IPR001806">
    <property type="entry name" value="Small_GTPase"/>
</dbReference>
<evidence type="ECO:0008006" key="4">
    <source>
        <dbReference type="Google" id="ProtNLM"/>
    </source>
</evidence>
<dbReference type="PROSITE" id="PS51421">
    <property type="entry name" value="RAS"/>
    <property type="match status" value="1"/>
</dbReference>
<dbReference type="InterPro" id="IPR027417">
    <property type="entry name" value="P-loop_NTPase"/>
</dbReference>
<gene>
    <name evidence="3" type="ORF">S03H2_66974</name>
</gene>
<keyword evidence="2" id="KW-0342">GTP-binding</keyword>
<organism evidence="3">
    <name type="scientific">marine sediment metagenome</name>
    <dbReference type="NCBI Taxonomy" id="412755"/>
    <lineage>
        <taxon>unclassified sequences</taxon>
        <taxon>metagenomes</taxon>
        <taxon>ecological metagenomes</taxon>
    </lineage>
</organism>